<dbReference type="RefSeq" id="WP_064541916.1">
    <property type="nucleotide sequence ID" value="NZ_LWSU01000267.1"/>
</dbReference>
<evidence type="ECO:0000313" key="2">
    <source>
        <dbReference type="Proteomes" id="UP000093858"/>
    </source>
</evidence>
<sequence length="70" mass="7782">MSLAAIERRFLPATPVAACLRWPAPQRYGAHVCNCDMPRIRTIKNLVFSGPNRDGRPAHPVQALCRANID</sequence>
<name>A0A199NY78_9XANT</name>
<dbReference type="Proteomes" id="UP000093858">
    <property type="component" value="Unassembled WGS sequence"/>
</dbReference>
<evidence type="ECO:0000313" key="1">
    <source>
        <dbReference type="EMBL" id="OAX53608.1"/>
    </source>
</evidence>
<reference evidence="1 2" key="1">
    <citation type="submission" date="2016-04" db="EMBL/GenBank/DDBJ databases">
        <title>Xanthomonas translucens phylogeny.</title>
        <authorList>
            <person name="Langlois P."/>
        </authorList>
    </citation>
    <scope>NUCLEOTIDE SEQUENCE [LARGE SCALE GENOMIC DNA]</scope>
    <source>
        <strain evidence="1 2">B99</strain>
    </source>
</reference>
<dbReference type="EMBL" id="LWSU01000267">
    <property type="protein sequence ID" value="OAX53608.1"/>
    <property type="molecule type" value="Genomic_DNA"/>
</dbReference>
<dbReference type="AlphaFoldDB" id="A0A199NY78"/>
<protein>
    <submittedName>
        <fullName evidence="1">Uncharacterized protein</fullName>
    </submittedName>
</protein>
<proteinExistence type="predicted"/>
<organism evidence="1 2">
    <name type="scientific">Xanthomonas graminis pv. poae</name>
    <dbReference type="NCBI Taxonomy" id="227946"/>
    <lineage>
        <taxon>Bacteria</taxon>
        <taxon>Pseudomonadati</taxon>
        <taxon>Pseudomonadota</taxon>
        <taxon>Gammaproteobacteria</taxon>
        <taxon>Lysobacterales</taxon>
        <taxon>Lysobacteraceae</taxon>
        <taxon>Xanthomonas</taxon>
        <taxon>Xanthomonas translucens group</taxon>
        <taxon>Xanthomonas graminis</taxon>
    </lineage>
</organism>
<accession>A0A199NY78</accession>
<comment type="caution">
    <text evidence="1">The sequence shown here is derived from an EMBL/GenBank/DDBJ whole genome shotgun (WGS) entry which is preliminary data.</text>
</comment>
<gene>
    <name evidence="1" type="ORF">A6R73_06270</name>
</gene>